<sequence length="316" mass="34627">MPVDGSFDTLTLSARSAISFAVMIADTREGTATPADLVVGIALESGSTGYQFLHQFPRLIQAIDTRGAHVRPQAPRSPFATPELVSHIRRALEVARVAGGPPGTGHLLYSMAETHPGTQRLIRSAGVSVRRFRRQLWAVLIDPTPPLETPTNMVEITSEAVLPGGVPIVWDLVTGFEVDRDVFPGDYAFDVHLIAGPEAGVGRRTRATHPNGLALDAEVVFYEKHSRFVEQSRIGGAIWCTSEISLLALENRTRVTIIEHLRLETGNVIAIAAERQHFVMFRDWYLSRLQEMLEGGWPDSVALPQTPMPAQVKPTS</sequence>
<dbReference type="InterPro" id="IPR036628">
    <property type="entry name" value="Clp_N_dom_sf"/>
</dbReference>
<dbReference type="Gene3D" id="1.10.1780.10">
    <property type="entry name" value="Clp, N-terminal domain"/>
    <property type="match status" value="1"/>
</dbReference>
<accession>A0A5J5J263</accession>
<protein>
    <submittedName>
        <fullName evidence="1">Uncharacterized protein</fullName>
    </submittedName>
</protein>
<dbReference type="Proteomes" id="UP000325827">
    <property type="component" value="Unassembled WGS sequence"/>
</dbReference>
<dbReference type="EMBL" id="VYSA01000001">
    <property type="protein sequence ID" value="KAA9110191.1"/>
    <property type="molecule type" value="Genomic_DNA"/>
</dbReference>
<name>A0A5J5J263_9MICO</name>
<dbReference type="SUPFAM" id="SSF55961">
    <property type="entry name" value="Bet v1-like"/>
    <property type="match status" value="1"/>
</dbReference>
<proteinExistence type="predicted"/>
<keyword evidence="2" id="KW-1185">Reference proteome</keyword>
<evidence type="ECO:0000313" key="2">
    <source>
        <dbReference type="Proteomes" id="UP000325827"/>
    </source>
</evidence>
<reference evidence="2" key="1">
    <citation type="submission" date="2019-09" db="EMBL/GenBank/DDBJ databases">
        <title>Mumia zhuanghuii sp. nov. isolated from the intestinal contents of plateau pika (Ochotona curzoniae) in the Qinghai-Tibet plateau of China.</title>
        <authorList>
            <person name="Tian Z."/>
        </authorList>
    </citation>
    <scope>NUCLEOTIDE SEQUENCE [LARGE SCALE GENOMIC DNA]</scope>
    <source>
        <strain evidence="2">JCM 30598</strain>
    </source>
</reference>
<comment type="caution">
    <text evidence="1">The sequence shown here is derived from an EMBL/GenBank/DDBJ whole genome shotgun (WGS) entry which is preliminary data.</text>
</comment>
<evidence type="ECO:0000313" key="1">
    <source>
        <dbReference type="EMBL" id="KAA9110191.1"/>
    </source>
</evidence>
<dbReference type="RefSeq" id="WP_150446995.1">
    <property type="nucleotide sequence ID" value="NZ_VYSA01000001.1"/>
</dbReference>
<gene>
    <name evidence="1" type="ORF">F6B43_00325</name>
</gene>
<dbReference type="AlphaFoldDB" id="A0A5J5J263"/>
<organism evidence="1 2">
    <name type="scientific">Microbacterium rhizomatis</name>
    <dbReference type="NCBI Taxonomy" id="1631477"/>
    <lineage>
        <taxon>Bacteria</taxon>
        <taxon>Bacillati</taxon>
        <taxon>Actinomycetota</taxon>
        <taxon>Actinomycetes</taxon>
        <taxon>Micrococcales</taxon>
        <taxon>Microbacteriaceae</taxon>
        <taxon>Microbacterium</taxon>
    </lineage>
</organism>